<keyword evidence="1" id="KW-0812">Transmembrane</keyword>
<proteinExistence type="predicted"/>
<comment type="caution">
    <text evidence="2">The sequence shown here is derived from an EMBL/GenBank/DDBJ whole genome shotgun (WGS) entry which is preliminary data.</text>
</comment>
<keyword evidence="3" id="KW-1185">Reference proteome</keyword>
<feature type="transmembrane region" description="Helical" evidence="1">
    <location>
        <begin position="38"/>
        <end position="60"/>
    </location>
</feature>
<keyword evidence="1" id="KW-1133">Transmembrane helix</keyword>
<dbReference type="Proteomes" id="UP001597548">
    <property type="component" value="Unassembled WGS sequence"/>
</dbReference>
<protein>
    <submittedName>
        <fullName evidence="2">Uncharacterized protein</fullName>
    </submittedName>
</protein>
<keyword evidence="1" id="KW-0472">Membrane</keyword>
<evidence type="ECO:0000256" key="1">
    <source>
        <dbReference type="SAM" id="Phobius"/>
    </source>
</evidence>
<sequence length="61" mass="7026">MFSNGQLIFGVLFALVFAVFIFLAYKKDINLHKKYYKGSVWVLVAFIGFLLMIAAIKFIFV</sequence>
<dbReference type="RefSeq" id="WP_194507487.1">
    <property type="nucleotide sequence ID" value="NZ_JADILU010000003.1"/>
</dbReference>
<name>A0ABW5ZT67_9FLAO</name>
<accession>A0ABW5ZT67</accession>
<evidence type="ECO:0000313" key="2">
    <source>
        <dbReference type="EMBL" id="MFD2914843.1"/>
    </source>
</evidence>
<reference evidence="3" key="1">
    <citation type="journal article" date="2019" name="Int. J. Syst. Evol. Microbiol.">
        <title>The Global Catalogue of Microorganisms (GCM) 10K type strain sequencing project: providing services to taxonomists for standard genome sequencing and annotation.</title>
        <authorList>
            <consortium name="The Broad Institute Genomics Platform"/>
            <consortium name="The Broad Institute Genome Sequencing Center for Infectious Disease"/>
            <person name="Wu L."/>
            <person name="Ma J."/>
        </authorList>
    </citation>
    <scope>NUCLEOTIDE SEQUENCE [LARGE SCALE GENOMIC DNA]</scope>
    <source>
        <strain evidence="3">KCTC 32514</strain>
    </source>
</reference>
<gene>
    <name evidence="2" type="ORF">ACFS29_04270</name>
</gene>
<evidence type="ECO:0000313" key="3">
    <source>
        <dbReference type="Proteomes" id="UP001597548"/>
    </source>
</evidence>
<organism evidence="2 3">
    <name type="scientific">Psychroserpens luteus</name>
    <dbReference type="NCBI Taxonomy" id="1434066"/>
    <lineage>
        <taxon>Bacteria</taxon>
        <taxon>Pseudomonadati</taxon>
        <taxon>Bacteroidota</taxon>
        <taxon>Flavobacteriia</taxon>
        <taxon>Flavobacteriales</taxon>
        <taxon>Flavobacteriaceae</taxon>
        <taxon>Psychroserpens</taxon>
    </lineage>
</organism>
<dbReference type="EMBL" id="JBHUOS010000001">
    <property type="protein sequence ID" value="MFD2914843.1"/>
    <property type="molecule type" value="Genomic_DNA"/>
</dbReference>
<feature type="transmembrane region" description="Helical" evidence="1">
    <location>
        <begin position="6"/>
        <end position="26"/>
    </location>
</feature>